<feature type="domain" description="Multidrug resistance protein MdtA-like barrel-sandwich hybrid" evidence="2">
    <location>
        <begin position="48"/>
        <end position="238"/>
    </location>
</feature>
<dbReference type="STRING" id="1121098.HMPREF1534_01526"/>
<reference evidence="3 4" key="1">
    <citation type="submission" date="2013-04" db="EMBL/GenBank/DDBJ databases">
        <title>The Genome Sequence of Bacteroides massiliensis DSM 17679.</title>
        <authorList>
            <consortium name="The Broad Institute Genomics Platform"/>
            <person name="Earl A."/>
            <person name="Ward D."/>
            <person name="Feldgarden M."/>
            <person name="Gevers D."/>
            <person name="Martens E."/>
            <person name="Fenner L."/>
            <person name="Roux V."/>
            <person name="Mallet M.N."/>
            <person name="Raoult D."/>
            <person name="Walker B."/>
            <person name="Young S."/>
            <person name="Zeng Q."/>
            <person name="Gargeya S."/>
            <person name="Fitzgerald M."/>
            <person name="Haas B."/>
            <person name="Abouelleil A."/>
            <person name="Allen A.W."/>
            <person name="Alvarado L."/>
            <person name="Arachchi H.M."/>
            <person name="Berlin A.M."/>
            <person name="Chapman S.B."/>
            <person name="Gainer-Dewar J."/>
            <person name="Goldberg J."/>
            <person name="Griggs A."/>
            <person name="Gujja S."/>
            <person name="Hansen M."/>
            <person name="Howarth C."/>
            <person name="Imamovic A."/>
            <person name="Ireland A."/>
            <person name="Larimer J."/>
            <person name="McCowan C."/>
            <person name="Murphy C."/>
            <person name="Pearson M."/>
            <person name="Poon T.W."/>
            <person name="Priest M."/>
            <person name="Roberts A."/>
            <person name="Saif S."/>
            <person name="Shea T."/>
            <person name="Sisk P."/>
            <person name="Sykes S."/>
            <person name="Wortman J."/>
            <person name="Nusbaum C."/>
            <person name="Birren B."/>
        </authorList>
    </citation>
    <scope>NUCLEOTIDE SEQUENCE [LARGE SCALE GENOMIC DNA]</scope>
    <source>
        <strain evidence="4">B84634 / Timone 84634 / DSM 17679 / JCM 13223</strain>
    </source>
</reference>
<feature type="transmembrane region" description="Helical" evidence="1">
    <location>
        <begin position="7"/>
        <end position="30"/>
    </location>
</feature>
<protein>
    <recommendedName>
        <fullName evidence="2">Multidrug resistance protein MdtA-like barrel-sandwich hybrid domain-containing protein</fullName>
    </recommendedName>
</protein>
<dbReference type="Pfam" id="PF25917">
    <property type="entry name" value="BSH_RND"/>
    <property type="match status" value="1"/>
</dbReference>
<name>U6RGC9_9BACT</name>
<evidence type="ECO:0000313" key="4">
    <source>
        <dbReference type="Proteomes" id="UP000017831"/>
    </source>
</evidence>
<evidence type="ECO:0000259" key="2">
    <source>
        <dbReference type="Pfam" id="PF25917"/>
    </source>
</evidence>
<dbReference type="PANTHER" id="PTHR30438:SF1">
    <property type="entry name" value="36 KDA ANTIGEN"/>
    <property type="match status" value="1"/>
</dbReference>
<dbReference type="PANTHER" id="PTHR30438">
    <property type="entry name" value="36 KDA ANTIGEN-RELATED"/>
    <property type="match status" value="1"/>
</dbReference>
<keyword evidence="1" id="KW-0472">Membrane</keyword>
<keyword evidence="4" id="KW-1185">Reference proteome</keyword>
<comment type="caution">
    <text evidence="3">The sequence shown here is derived from an EMBL/GenBank/DDBJ whole genome shotgun (WGS) entry which is preliminary data.</text>
</comment>
<dbReference type="InterPro" id="IPR058625">
    <property type="entry name" value="MdtA-like_BSH"/>
</dbReference>
<dbReference type="Gene3D" id="2.40.30.170">
    <property type="match status" value="1"/>
</dbReference>
<dbReference type="AlphaFoldDB" id="U6RGC9"/>
<dbReference type="Gene3D" id="2.40.50.100">
    <property type="match status" value="1"/>
</dbReference>
<dbReference type="EMBL" id="AQHY01000019">
    <property type="protein sequence ID" value="EOA55540.1"/>
    <property type="molecule type" value="Genomic_DNA"/>
</dbReference>
<evidence type="ECO:0000313" key="3">
    <source>
        <dbReference type="EMBL" id="EOA55540.1"/>
    </source>
</evidence>
<accession>U6RGC9</accession>
<dbReference type="RefSeq" id="WP_005939205.1">
    <property type="nucleotide sequence ID" value="NZ_KB890375.1"/>
</dbReference>
<sequence>MEKQKKQLAVAFMVVLVAVVVVSVIGIIAMSNKPVILQGQIEATEIRISGKLPGRIDTFLVKEGQNVKVGDTLVVINSPEAWAKFRQVNALEDIAKYQNKKIDDGTREQIVRSVEELWNKSKSDLQLAKVTYDRIQNLYRDSVVTSQRKDEVEAVYKAAVAAERAAHQQYLLVKDGAQKEDKESARSLVDAARSTVNEVQALLMDARLTAPENGQISTIYPKRGELVGAGTPIMSLVVLDDCHVVLNVREDYMHYFRMNETFRGNVPALKVENIEFKIYYISPLGSFATWRSTKQTGTYDMKTFEIHALPLQPVDGLRPGMSVLVNLNELK</sequence>
<dbReference type="HOGENOM" id="CLU_018816_6_1_10"/>
<dbReference type="OrthoDB" id="9793801at2"/>
<dbReference type="SUPFAM" id="SSF111369">
    <property type="entry name" value="HlyD-like secretion proteins"/>
    <property type="match status" value="2"/>
</dbReference>
<gene>
    <name evidence="3" type="ORF">HMPREF1534_01526</name>
</gene>
<dbReference type="Proteomes" id="UP000017831">
    <property type="component" value="Unassembled WGS sequence"/>
</dbReference>
<proteinExistence type="predicted"/>
<evidence type="ECO:0000256" key="1">
    <source>
        <dbReference type="SAM" id="Phobius"/>
    </source>
</evidence>
<keyword evidence="1" id="KW-1133">Transmembrane helix</keyword>
<dbReference type="eggNOG" id="COG0845">
    <property type="taxonomic scope" value="Bacteria"/>
</dbReference>
<organism evidence="3 4">
    <name type="scientific">Phocaeicola massiliensis B84634 = Timone 84634 = DSM 17679 = JCM 13223</name>
    <dbReference type="NCBI Taxonomy" id="1121098"/>
    <lineage>
        <taxon>Bacteria</taxon>
        <taxon>Pseudomonadati</taxon>
        <taxon>Bacteroidota</taxon>
        <taxon>Bacteroidia</taxon>
        <taxon>Bacteroidales</taxon>
        <taxon>Bacteroidaceae</taxon>
        <taxon>Phocaeicola</taxon>
    </lineage>
</organism>
<dbReference type="GeneID" id="60062487"/>
<keyword evidence="1" id="KW-0812">Transmembrane</keyword>
<dbReference type="PATRIC" id="fig|1121098.3.peg.1546"/>